<keyword evidence="3" id="KW-1185">Reference proteome</keyword>
<accession>A0A3S0BMR5</accession>
<dbReference type="EMBL" id="RXHU01000023">
    <property type="protein sequence ID" value="RTE10071.1"/>
    <property type="molecule type" value="Genomic_DNA"/>
</dbReference>
<feature type="transmembrane region" description="Helical" evidence="1">
    <location>
        <begin position="103"/>
        <end position="124"/>
    </location>
</feature>
<proteinExistence type="predicted"/>
<keyword evidence="1" id="KW-1133">Transmembrane helix</keyword>
<dbReference type="Proteomes" id="UP000276128">
    <property type="component" value="Unassembled WGS sequence"/>
</dbReference>
<evidence type="ECO:0000313" key="3">
    <source>
        <dbReference type="Proteomes" id="UP000276128"/>
    </source>
</evidence>
<dbReference type="OrthoDB" id="2624090at2"/>
<keyword evidence="1" id="KW-0472">Membrane</keyword>
<evidence type="ECO:0000256" key="1">
    <source>
        <dbReference type="SAM" id="Phobius"/>
    </source>
</evidence>
<reference evidence="2 3" key="1">
    <citation type="submission" date="2018-12" db="EMBL/GenBank/DDBJ databases">
        <title>Bacillus ochoae sp. nov., Paenibacillus whitsoniae sp. nov., Paenibacillus spiritus sp. nov. Isolated from the Mars Exploration Rover during spacecraft assembly.</title>
        <authorList>
            <person name="Seuylemezian A."/>
            <person name="Vaishampayan P."/>
        </authorList>
    </citation>
    <scope>NUCLEOTIDE SEQUENCE [LARGE SCALE GENOMIC DNA]</scope>
    <source>
        <strain evidence="2 3">MER 54</strain>
    </source>
</reference>
<sequence>MMLNKKKLSLYTLCVCIILMNVLAYFRWSYGALEGDFRYKTDRWMHQAWVEYYPPLVLSKGMEFPLLNRSKFNDFAELETYVHKYAVSGYIVDRWLARTKLTYIYAGVNLVLLFHIVLLFVLLLRSRKVLRSRGGNRR</sequence>
<dbReference type="AlphaFoldDB" id="A0A3S0BMR5"/>
<name>A0A3S0BMR5_9BACL</name>
<gene>
    <name evidence="2" type="ORF">EJQ19_09340</name>
</gene>
<organism evidence="2 3">
    <name type="scientific">Paenibacillus whitsoniae</name>
    <dbReference type="NCBI Taxonomy" id="2496558"/>
    <lineage>
        <taxon>Bacteria</taxon>
        <taxon>Bacillati</taxon>
        <taxon>Bacillota</taxon>
        <taxon>Bacilli</taxon>
        <taxon>Bacillales</taxon>
        <taxon>Paenibacillaceae</taxon>
        <taxon>Paenibacillus</taxon>
    </lineage>
</organism>
<comment type="caution">
    <text evidence="2">The sequence shown here is derived from an EMBL/GenBank/DDBJ whole genome shotgun (WGS) entry which is preliminary data.</text>
</comment>
<evidence type="ECO:0000313" key="2">
    <source>
        <dbReference type="EMBL" id="RTE10071.1"/>
    </source>
</evidence>
<dbReference type="RefSeq" id="WP_126140942.1">
    <property type="nucleotide sequence ID" value="NZ_RXHU01000023.1"/>
</dbReference>
<protein>
    <submittedName>
        <fullName evidence="2">Uncharacterized protein</fullName>
    </submittedName>
</protein>
<keyword evidence="1" id="KW-0812">Transmembrane</keyword>